<keyword evidence="1" id="KW-1185">Reference proteome</keyword>
<sequence length="158" mass="17977">MLESCGNTSVAISVGIALLVLLVVCGIGCIWHWKQHNATQFILPRFLQRRNSRRKDCKKTLCLVPHIIGSRLKTPVETQGRKSAVKGTRMPSNYENMEVGPPKAKEEMERELYENTQSSNFEEHIYGNETCSLYYNFQKPKTSPAPQDEDIYILPDAC</sequence>
<evidence type="ECO:0000313" key="2">
    <source>
        <dbReference type="RefSeq" id="XP_073933568.1"/>
    </source>
</evidence>
<proteinExistence type="predicted"/>
<reference evidence="2" key="1">
    <citation type="submission" date="2025-08" db="UniProtKB">
        <authorList>
            <consortium name="RefSeq"/>
        </authorList>
    </citation>
    <scope>IDENTIFICATION</scope>
</reference>
<organism evidence="1 2">
    <name type="scientific">Castor canadensis</name>
    <name type="common">American beaver</name>
    <dbReference type="NCBI Taxonomy" id="51338"/>
    <lineage>
        <taxon>Eukaryota</taxon>
        <taxon>Metazoa</taxon>
        <taxon>Chordata</taxon>
        <taxon>Craniata</taxon>
        <taxon>Vertebrata</taxon>
        <taxon>Euteleostomi</taxon>
        <taxon>Mammalia</taxon>
        <taxon>Eutheria</taxon>
        <taxon>Euarchontoglires</taxon>
        <taxon>Glires</taxon>
        <taxon>Rodentia</taxon>
        <taxon>Castorimorpha</taxon>
        <taxon>Castoridae</taxon>
        <taxon>Castor</taxon>
    </lineage>
</organism>
<accession>A0AC58MVY5</accession>
<name>A0AC58MVY5_CASCN</name>
<dbReference type="Proteomes" id="UP001732720">
    <property type="component" value="Chromosome 6"/>
</dbReference>
<evidence type="ECO:0000313" key="1">
    <source>
        <dbReference type="Proteomes" id="UP001732720"/>
    </source>
</evidence>
<protein>
    <submittedName>
        <fullName evidence="2">Protein GAPT</fullName>
    </submittedName>
</protein>
<gene>
    <name evidence="2" type="primary">Gapt</name>
</gene>
<dbReference type="RefSeq" id="XP_073933568.1">
    <property type="nucleotide sequence ID" value="XM_074077467.1"/>
</dbReference>